<reference evidence="2" key="1">
    <citation type="submission" date="2019-12" db="EMBL/GenBank/DDBJ databases">
        <title>The DNA Methylation Landscape of Giant Viruses.</title>
        <authorList>
            <person name="Jeudy S."/>
            <person name="Rigou S."/>
            <person name="Alempic J.-M."/>
            <person name="Claverie J.-M."/>
            <person name="Abergel C."/>
            <person name="Legendre M."/>
        </authorList>
    </citation>
    <scope>NUCLEOTIDE SEQUENCE</scope>
    <source>
        <strain evidence="2">P4</strain>
    </source>
</reference>
<accession>A0A6G8MYJ5</accession>
<evidence type="ECO:0000313" key="3">
    <source>
        <dbReference type="Proteomes" id="UP001224087"/>
    </source>
</evidence>
<dbReference type="EMBL" id="MN873693">
    <property type="protein sequence ID" value="QIN54294.1"/>
    <property type="molecule type" value="Genomic_DNA"/>
</dbReference>
<protein>
    <submittedName>
        <fullName evidence="2">Membrane protein</fullName>
    </submittedName>
</protein>
<keyword evidence="3" id="KW-1185">Reference proteome</keyword>
<name>A0A6G8MYJ5_9VIRU</name>
<feature type="transmembrane region" description="Helical" evidence="1">
    <location>
        <begin position="6"/>
        <end position="34"/>
    </location>
</feature>
<proteinExistence type="predicted"/>
<sequence>MVNSTLTAIIIVAVLIVSWLIFLAVDAYFGLFIFAPYDPPPLENAFQPTKSNAE</sequence>
<organism evidence="2 3">
    <name type="scientific">Cedratvirus kamchatka</name>
    <dbReference type="NCBI Taxonomy" id="2716914"/>
    <lineage>
        <taxon>Viruses</taxon>
        <taxon>Pithoviruses</taxon>
        <taxon>Orthocedratvirinae</taxon>
        <taxon>Alphacedratvirus</taxon>
        <taxon>Alphacedratvirus rossiense</taxon>
    </lineage>
</organism>
<evidence type="ECO:0000256" key="1">
    <source>
        <dbReference type="SAM" id="Phobius"/>
    </source>
</evidence>
<keyword evidence="1" id="KW-1133">Transmembrane helix</keyword>
<dbReference type="Proteomes" id="UP001224087">
    <property type="component" value="Segment"/>
</dbReference>
<evidence type="ECO:0000313" key="2">
    <source>
        <dbReference type="EMBL" id="QIN54294.1"/>
    </source>
</evidence>
<keyword evidence="1" id="KW-0812">Transmembrane</keyword>
<gene>
    <name evidence="2" type="primary">ck169</name>
</gene>
<keyword evidence="1" id="KW-0472">Membrane</keyword>